<evidence type="ECO:0000256" key="1">
    <source>
        <dbReference type="SAM" id="MobiDB-lite"/>
    </source>
</evidence>
<evidence type="ECO:0000313" key="3">
    <source>
        <dbReference type="Proteomes" id="UP001209540"/>
    </source>
</evidence>
<reference evidence="2" key="1">
    <citation type="journal article" date="2022" name="IScience">
        <title>Evolution of zygomycete secretomes and the origins of terrestrial fungal ecologies.</title>
        <authorList>
            <person name="Chang Y."/>
            <person name="Wang Y."/>
            <person name="Mondo S."/>
            <person name="Ahrendt S."/>
            <person name="Andreopoulos W."/>
            <person name="Barry K."/>
            <person name="Beard J."/>
            <person name="Benny G.L."/>
            <person name="Blankenship S."/>
            <person name="Bonito G."/>
            <person name="Cuomo C."/>
            <person name="Desiro A."/>
            <person name="Gervers K.A."/>
            <person name="Hundley H."/>
            <person name="Kuo A."/>
            <person name="LaButti K."/>
            <person name="Lang B.F."/>
            <person name="Lipzen A."/>
            <person name="O'Donnell K."/>
            <person name="Pangilinan J."/>
            <person name="Reynolds N."/>
            <person name="Sandor L."/>
            <person name="Smith M.E."/>
            <person name="Tsang A."/>
            <person name="Grigoriev I.V."/>
            <person name="Stajich J.E."/>
            <person name="Spatafora J.W."/>
        </authorList>
    </citation>
    <scope>NUCLEOTIDE SEQUENCE</scope>
    <source>
        <strain evidence="2">RSA 2281</strain>
    </source>
</reference>
<dbReference type="AlphaFoldDB" id="A0AAD5JZ64"/>
<name>A0AAD5JZ64_9FUNG</name>
<accession>A0AAD5JZ64</accession>
<sequence>MIIPLFDIYSLYVCPPSIVQPNEDKGSIIITTSRGDLFQPLWYLAFKSPWPGFDILDILGAFATVQRSPDDEYTHLIVRPTANIPDIQDPPDEQQLSSSSSATTGDPVKQAIRDARWNVFERLSRITQLSRDTAGK</sequence>
<evidence type="ECO:0000313" key="2">
    <source>
        <dbReference type="EMBL" id="KAI9261466.1"/>
    </source>
</evidence>
<dbReference type="EMBL" id="JAIXMP010000015">
    <property type="protein sequence ID" value="KAI9261466.1"/>
    <property type="molecule type" value="Genomic_DNA"/>
</dbReference>
<gene>
    <name evidence="2" type="ORF">BDA99DRAFT_77117</name>
</gene>
<reference evidence="2" key="2">
    <citation type="submission" date="2023-02" db="EMBL/GenBank/DDBJ databases">
        <authorList>
            <consortium name="DOE Joint Genome Institute"/>
            <person name="Mondo S.J."/>
            <person name="Chang Y."/>
            <person name="Wang Y."/>
            <person name="Ahrendt S."/>
            <person name="Andreopoulos W."/>
            <person name="Barry K."/>
            <person name="Beard J."/>
            <person name="Benny G.L."/>
            <person name="Blankenship S."/>
            <person name="Bonito G."/>
            <person name="Cuomo C."/>
            <person name="Desiro A."/>
            <person name="Gervers K.A."/>
            <person name="Hundley H."/>
            <person name="Kuo A."/>
            <person name="LaButti K."/>
            <person name="Lang B.F."/>
            <person name="Lipzen A."/>
            <person name="O'Donnell K."/>
            <person name="Pangilinan J."/>
            <person name="Reynolds N."/>
            <person name="Sandor L."/>
            <person name="Smith M.W."/>
            <person name="Tsang A."/>
            <person name="Grigoriev I.V."/>
            <person name="Stajich J.E."/>
            <person name="Spatafora J.W."/>
        </authorList>
    </citation>
    <scope>NUCLEOTIDE SEQUENCE</scope>
    <source>
        <strain evidence="2">RSA 2281</strain>
    </source>
</reference>
<proteinExistence type="predicted"/>
<feature type="region of interest" description="Disordered" evidence="1">
    <location>
        <begin position="83"/>
        <end position="109"/>
    </location>
</feature>
<dbReference type="Proteomes" id="UP001209540">
    <property type="component" value="Unassembled WGS sequence"/>
</dbReference>
<comment type="caution">
    <text evidence="2">The sequence shown here is derived from an EMBL/GenBank/DDBJ whole genome shotgun (WGS) entry which is preliminary data.</text>
</comment>
<organism evidence="2 3">
    <name type="scientific">Phascolomyces articulosus</name>
    <dbReference type="NCBI Taxonomy" id="60185"/>
    <lineage>
        <taxon>Eukaryota</taxon>
        <taxon>Fungi</taxon>
        <taxon>Fungi incertae sedis</taxon>
        <taxon>Mucoromycota</taxon>
        <taxon>Mucoromycotina</taxon>
        <taxon>Mucoromycetes</taxon>
        <taxon>Mucorales</taxon>
        <taxon>Lichtheimiaceae</taxon>
        <taxon>Phascolomyces</taxon>
    </lineage>
</organism>
<protein>
    <submittedName>
        <fullName evidence="2">Uncharacterized protein</fullName>
    </submittedName>
</protein>
<keyword evidence="3" id="KW-1185">Reference proteome</keyword>
<feature type="compositionally biased region" description="Polar residues" evidence="1">
    <location>
        <begin position="94"/>
        <end position="104"/>
    </location>
</feature>